<dbReference type="InterPro" id="IPR038157">
    <property type="entry name" value="FeoA_core_dom"/>
</dbReference>
<dbReference type="PANTHER" id="PTHR42954:SF2">
    <property type="entry name" value="FE(2+) TRANSPORT PROTEIN A"/>
    <property type="match status" value="1"/>
</dbReference>
<dbReference type="SMART" id="SM00899">
    <property type="entry name" value="FeoA"/>
    <property type="match status" value="1"/>
</dbReference>
<name>A0A7D5VAA2_9NEIS</name>
<evidence type="ECO:0000256" key="1">
    <source>
        <dbReference type="ARBA" id="ARBA00023004"/>
    </source>
</evidence>
<dbReference type="EMBL" id="CP058952">
    <property type="protein sequence ID" value="QLI81874.1"/>
    <property type="molecule type" value="Genomic_DNA"/>
</dbReference>
<evidence type="ECO:0000259" key="2">
    <source>
        <dbReference type="SMART" id="SM00899"/>
    </source>
</evidence>
<dbReference type="AlphaFoldDB" id="A0A7D5VAA2"/>
<sequence>MNLAQTPLGQMVRVNALHLPAELAQRLAALGLRLESEVTVLRRGWLGGPLQLRVGGTELMLRRDAAQGIEVTVLPSMALNESSVAEVAA</sequence>
<proteinExistence type="predicted"/>
<dbReference type="GO" id="GO:0046914">
    <property type="term" value="F:transition metal ion binding"/>
    <property type="evidence" value="ECO:0007669"/>
    <property type="project" value="InterPro"/>
</dbReference>
<accession>A0A7D5VAA2</accession>
<organism evidence="3 4">
    <name type="scientific">Chitinibacter fontanus</name>
    <dbReference type="NCBI Taxonomy" id="1737446"/>
    <lineage>
        <taxon>Bacteria</taxon>
        <taxon>Pseudomonadati</taxon>
        <taxon>Pseudomonadota</taxon>
        <taxon>Betaproteobacteria</taxon>
        <taxon>Neisseriales</taxon>
        <taxon>Chitinibacteraceae</taxon>
        <taxon>Chitinibacter</taxon>
    </lineage>
</organism>
<evidence type="ECO:0000313" key="4">
    <source>
        <dbReference type="Proteomes" id="UP000510822"/>
    </source>
</evidence>
<dbReference type="Proteomes" id="UP000510822">
    <property type="component" value="Chromosome"/>
</dbReference>
<dbReference type="SUPFAM" id="SSF50037">
    <property type="entry name" value="C-terminal domain of transcriptional repressors"/>
    <property type="match status" value="1"/>
</dbReference>
<dbReference type="InterPro" id="IPR007167">
    <property type="entry name" value="Fe-transptr_FeoA-like"/>
</dbReference>
<dbReference type="Gene3D" id="2.30.30.90">
    <property type="match status" value="1"/>
</dbReference>
<dbReference type="InterPro" id="IPR052713">
    <property type="entry name" value="FeoA"/>
</dbReference>
<evidence type="ECO:0000313" key="3">
    <source>
        <dbReference type="EMBL" id="QLI81874.1"/>
    </source>
</evidence>
<dbReference type="KEGG" id="cfon:HZU75_10165"/>
<keyword evidence="1" id="KW-0408">Iron</keyword>
<dbReference type="PANTHER" id="PTHR42954">
    <property type="entry name" value="FE(2+) TRANSPORT PROTEIN A"/>
    <property type="match status" value="1"/>
</dbReference>
<reference evidence="3 4" key="1">
    <citation type="journal article" date="2016" name="Int. J. Syst. Evol. Microbiol.">
        <title>Chitinibacter fontanus sp. nov., isolated from a spring.</title>
        <authorList>
            <person name="Sheu S.Y."/>
            <person name="Li Y.S."/>
            <person name="Young C.C."/>
            <person name="Chen W.M."/>
        </authorList>
    </citation>
    <scope>NUCLEOTIDE SEQUENCE [LARGE SCALE GENOMIC DNA]</scope>
    <source>
        <strain evidence="3 4">STM-7</strain>
    </source>
</reference>
<gene>
    <name evidence="3" type="ORF">HZU75_10165</name>
</gene>
<dbReference type="RefSeq" id="WP_180305981.1">
    <property type="nucleotide sequence ID" value="NZ_CP058952.1"/>
</dbReference>
<keyword evidence="4" id="KW-1185">Reference proteome</keyword>
<protein>
    <submittedName>
        <fullName evidence="3">Ferrous iron transport protein A</fullName>
    </submittedName>
</protein>
<dbReference type="Pfam" id="PF04023">
    <property type="entry name" value="FeoA"/>
    <property type="match status" value="1"/>
</dbReference>
<feature type="domain" description="Ferrous iron transporter FeoA-like" evidence="2">
    <location>
        <begin position="1"/>
        <end position="73"/>
    </location>
</feature>
<dbReference type="InterPro" id="IPR008988">
    <property type="entry name" value="Transcriptional_repressor_C"/>
</dbReference>